<evidence type="ECO:0000313" key="12">
    <source>
        <dbReference type="Proteomes" id="UP000691718"/>
    </source>
</evidence>
<evidence type="ECO:0000256" key="6">
    <source>
        <dbReference type="ARBA" id="ARBA00023145"/>
    </source>
</evidence>
<dbReference type="OrthoDB" id="10002959at2759"/>
<evidence type="ECO:0000256" key="3">
    <source>
        <dbReference type="ARBA" id="ARBA00022729"/>
    </source>
</evidence>
<keyword evidence="12" id="KW-1185">Reference proteome</keyword>
<dbReference type="InterPro" id="IPR018114">
    <property type="entry name" value="TRYPSIN_HIS"/>
</dbReference>
<dbReference type="InterPro" id="IPR033116">
    <property type="entry name" value="TRYPSIN_SER"/>
</dbReference>
<proteinExistence type="inferred from homology"/>
<dbReference type="CDD" id="cd00190">
    <property type="entry name" value="Tryp_SPc"/>
    <property type="match status" value="1"/>
</dbReference>
<reference evidence="11" key="1">
    <citation type="submission" date="2021-04" db="EMBL/GenBank/DDBJ databases">
        <authorList>
            <person name="Tunstrom K."/>
        </authorList>
    </citation>
    <scope>NUCLEOTIDE SEQUENCE</scope>
</reference>
<accession>A0A8S3WB96</accession>
<name>A0A8S3WB96_PARAO</name>
<evidence type="ECO:0000256" key="4">
    <source>
        <dbReference type="ARBA" id="ARBA00022801"/>
    </source>
</evidence>
<feature type="chain" id="PRO_5035828866" evidence="9">
    <location>
        <begin position="22"/>
        <end position="268"/>
    </location>
</feature>
<dbReference type="GO" id="GO:0004252">
    <property type="term" value="F:serine-type endopeptidase activity"/>
    <property type="evidence" value="ECO:0007669"/>
    <property type="project" value="InterPro"/>
</dbReference>
<evidence type="ECO:0000256" key="9">
    <source>
        <dbReference type="SAM" id="SignalP"/>
    </source>
</evidence>
<dbReference type="PANTHER" id="PTHR24276:SF91">
    <property type="entry name" value="AT26814P-RELATED"/>
    <property type="match status" value="1"/>
</dbReference>
<evidence type="ECO:0000256" key="1">
    <source>
        <dbReference type="ARBA" id="ARBA00007664"/>
    </source>
</evidence>
<protein>
    <submittedName>
        <fullName evidence="11">(apollo) hypothetical protein</fullName>
    </submittedName>
</protein>
<dbReference type="SMART" id="SM00020">
    <property type="entry name" value="Tryp_SPc"/>
    <property type="match status" value="1"/>
</dbReference>
<feature type="domain" description="Peptidase S1" evidence="10">
    <location>
        <begin position="37"/>
        <end position="267"/>
    </location>
</feature>
<dbReference type="InterPro" id="IPR001254">
    <property type="entry name" value="Trypsin_dom"/>
</dbReference>
<comment type="similarity">
    <text evidence="1">Belongs to the peptidase S1 family.</text>
</comment>
<dbReference type="PROSITE" id="PS50240">
    <property type="entry name" value="TRYPSIN_DOM"/>
    <property type="match status" value="1"/>
</dbReference>
<evidence type="ECO:0000256" key="7">
    <source>
        <dbReference type="ARBA" id="ARBA00023157"/>
    </source>
</evidence>
<dbReference type="PROSITE" id="PS00135">
    <property type="entry name" value="TRYPSIN_SER"/>
    <property type="match status" value="1"/>
</dbReference>
<keyword evidence="2 8" id="KW-0645">Protease</keyword>
<dbReference type="InterPro" id="IPR050430">
    <property type="entry name" value="Peptidase_S1"/>
</dbReference>
<dbReference type="Proteomes" id="UP000691718">
    <property type="component" value="Unassembled WGS sequence"/>
</dbReference>
<evidence type="ECO:0000256" key="5">
    <source>
        <dbReference type="ARBA" id="ARBA00022825"/>
    </source>
</evidence>
<keyword evidence="6" id="KW-0865">Zymogen</keyword>
<dbReference type="Pfam" id="PF00089">
    <property type="entry name" value="Trypsin"/>
    <property type="match status" value="1"/>
</dbReference>
<feature type="signal peptide" evidence="9">
    <location>
        <begin position="1"/>
        <end position="21"/>
    </location>
</feature>
<keyword evidence="4 8" id="KW-0378">Hydrolase</keyword>
<evidence type="ECO:0000259" key="10">
    <source>
        <dbReference type="PROSITE" id="PS50240"/>
    </source>
</evidence>
<dbReference type="FunFam" id="2.40.10.10:FF:000077">
    <property type="entry name" value="Predicted protein"/>
    <property type="match status" value="1"/>
</dbReference>
<keyword evidence="5 8" id="KW-0720">Serine protease</keyword>
<evidence type="ECO:0000313" key="11">
    <source>
        <dbReference type="EMBL" id="CAG4951324.1"/>
    </source>
</evidence>
<gene>
    <name evidence="11" type="ORF">PAPOLLO_LOCUS4399</name>
</gene>
<dbReference type="AlphaFoldDB" id="A0A8S3WB96"/>
<dbReference type="PANTHER" id="PTHR24276">
    <property type="entry name" value="POLYSERASE-RELATED"/>
    <property type="match status" value="1"/>
</dbReference>
<organism evidence="11 12">
    <name type="scientific">Parnassius apollo</name>
    <name type="common">Apollo butterfly</name>
    <name type="synonym">Papilio apollo</name>
    <dbReference type="NCBI Taxonomy" id="110799"/>
    <lineage>
        <taxon>Eukaryota</taxon>
        <taxon>Metazoa</taxon>
        <taxon>Ecdysozoa</taxon>
        <taxon>Arthropoda</taxon>
        <taxon>Hexapoda</taxon>
        <taxon>Insecta</taxon>
        <taxon>Pterygota</taxon>
        <taxon>Neoptera</taxon>
        <taxon>Endopterygota</taxon>
        <taxon>Lepidoptera</taxon>
        <taxon>Glossata</taxon>
        <taxon>Ditrysia</taxon>
        <taxon>Papilionoidea</taxon>
        <taxon>Papilionidae</taxon>
        <taxon>Parnassiinae</taxon>
        <taxon>Parnassini</taxon>
        <taxon>Parnassius</taxon>
        <taxon>Parnassius</taxon>
    </lineage>
</organism>
<dbReference type="PROSITE" id="PS00134">
    <property type="entry name" value="TRYPSIN_HIS"/>
    <property type="match status" value="1"/>
</dbReference>
<sequence length="268" mass="28457">MDQLLTLLVVVFYSAILGVNGKNHGPRKVHKTTDGKIVGGSETTIQSYPYQVYLLLRQAGTGDYYQCGGSIVTQRCVLTAAHCVTGMESANIRVGSTDAASGGNTYDSRILVRHPKYNARTSDYDVALIKLFRRITIDGRNTEPINLPSSNCAVSSGTNLTVTGWGDTSENGDTSNTLMAVNVDAVSDDDCKQSYPNLTPRMICAGVPEGGKDSCQGDSGGPLVRTGSKTQVGVVSFGSGCARPNTPGVYSNLCNPDIQKWIKQMGCA</sequence>
<evidence type="ECO:0000256" key="2">
    <source>
        <dbReference type="ARBA" id="ARBA00022670"/>
    </source>
</evidence>
<keyword evidence="7" id="KW-1015">Disulfide bond</keyword>
<evidence type="ECO:0000256" key="8">
    <source>
        <dbReference type="RuleBase" id="RU363034"/>
    </source>
</evidence>
<dbReference type="GO" id="GO:0006508">
    <property type="term" value="P:proteolysis"/>
    <property type="evidence" value="ECO:0007669"/>
    <property type="project" value="UniProtKB-KW"/>
</dbReference>
<comment type="caution">
    <text evidence="11">The sequence shown here is derived from an EMBL/GenBank/DDBJ whole genome shotgun (WGS) entry which is preliminary data.</text>
</comment>
<keyword evidence="3 9" id="KW-0732">Signal</keyword>
<dbReference type="EMBL" id="CAJQZP010000255">
    <property type="protein sequence ID" value="CAG4951324.1"/>
    <property type="molecule type" value="Genomic_DNA"/>
</dbReference>